<feature type="transmembrane region" description="Helical" evidence="1">
    <location>
        <begin position="270"/>
        <end position="295"/>
    </location>
</feature>
<feature type="transmembrane region" description="Helical" evidence="1">
    <location>
        <begin position="190"/>
        <end position="210"/>
    </location>
</feature>
<proteinExistence type="predicted"/>
<comment type="caution">
    <text evidence="2">The sequence shown here is derived from an EMBL/GenBank/DDBJ whole genome shotgun (WGS) entry which is preliminary data.</text>
</comment>
<sequence length="438" mass="51090">MLSILIFIALMLTSGYPLLLRLWPESDKLSRWPLAFLLGSSLITLELFFWIFLFRWPSNYWLLLFFITQIIVLWWWFDCWHFNWWVSIQQLSTSLKSWRRGNILVYFLGLLLLAQIVIGASVAWMKPVVHYDSLTMWTLKPALLLADPAGFFDGSSPHFQGLAGQPNYPWQIPLSVWLQAKINGELDPAYLNYIYYAYFLSALILIYSALKNQGRLKALIITNLLATTPLFFYHSWNAYADLPLAVYALAGLIAWLAYQRGKISPWPALIFWGLAFWVKNEGALFLAVALIILAVQLLQNGQWRKKWQYALMALPVLVWLIWLKLTGLGLAQTSGSLGWHPEVLMAFFSAFWSFTSWNILWYVAPVFLLLYYKEIWRNQAWRLAWLWWVGVLLSFLVVYLFTPAYLYAVEFTAIQRNIIILVPVLFLLIGLEEEKKDE</sequence>
<feature type="transmembrane region" description="Helical" evidence="1">
    <location>
        <begin position="60"/>
        <end position="77"/>
    </location>
</feature>
<feature type="transmembrane region" description="Helical" evidence="1">
    <location>
        <begin position="31"/>
        <end position="53"/>
    </location>
</feature>
<dbReference type="EMBL" id="PFAM01000012">
    <property type="protein sequence ID" value="PIT96195.1"/>
    <property type="molecule type" value="Genomic_DNA"/>
</dbReference>
<accession>A0A2M6WTS0</accession>
<dbReference type="Proteomes" id="UP000228533">
    <property type="component" value="Unassembled WGS sequence"/>
</dbReference>
<feature type="transmembrane region" description="Helical" evidence="1">
    <location>
        <begin position="240"/>
        <end position="258"/>
    </location>
</feature>
<gene>
    <name evidence="2" type="ORF">COT94_01875</name>
</gene>
<dbReference type="AlphaFoldDB" id="A0A2M6WTS0"/>
<feature type="transmembrane region" description="Helical" evidence="1">
    <location>
        <begin position="384"/>
        <end position="407"/>
    </location>
</feature>
<feature type="transmembrane region" description="Helical" evidence="1">
    <location>
        <begin position="413"/>
        <end position="431"/>
    </location>
</feature>
<feature type="transmembrane region" description="Helical" evidence="1">
    <location>
        <begin position="103"/>
        <end position="124"/>
    </location>
</feature>
<evidence type="ECO:0000313" key="2">
    <source>
        <dbReference type="EMBL" id="PIT96195.1"/>
    </source>
</evidence>
<feature type="transmembrane region" description="Helical" evidence="1">
    <location>
        <begin position="345"/>
        <end position="372"/>
    </location>
</feature>
<reference evidence="3" key="1">
    <citation type="submission" date="2017-09" db="EMBL/GenBank/DDBJ databases">
        <title>Depth-based differentiation of microbial function through sediment-hosted aquifers and enrichment of novel symbionts in the deep terrestrial subsurface.</title>
        <authorList>
            <person name="Probst A.J."/>
            <person name="Ladd B."/>
            <person name="Jarett J.K."/>
            <person name="Geller-Mcgrath D.E."/>
            <person name="Sieber C.M.K."/>
            <person name="Emerson J.B."/>
            <person name="Anantharaman K."/>
            <person name="Thomas B.C."/>
            <person name="Malmstrom R."/>
            <person name="Stieglmeier M."/>
            <person name="Klingl A."/>
            <person name="Woyke T."/>
            <person name="Ryan C.M."/>
            <person name="Banfield J.F."/>
        </authorList>
    </citation>
    <scope>NUCLEOTIDE SEQUENCE [LARGE SCALE GENOMIC DNA]</scope>
</reference>
<keyword evidence="1" id="KW-0472">Membrane</keyword>
<keyword evidence="1" id="KW-1133">Transmembrane helix</keyword>
<organism evidence="2 3">
    <name type="scientific">Candidatus Falkowbacteria bacterium CG10_big_fil_rev_8_21_14_0_10_37_14</name>
    <dbReference type="NCBI Taxonomy" id="1974561"/>
    <lineage>
        <taxon>Bacteria</taxon>
        <taxon>Candidatus Falkowiibacteriota</taxon>
    </lineage>
</organism>
<evidence type="ECO:0008006" key="4">
    <source>
        <dbReference type="Google" id="ProtNLM"/>
    </source>
</evidence>
<protein>
    <recommendedName>
        <fullName evidence="4">Glycosyltransferase RgtA/B/C/D-like domain-containing protein</fullName>
    </recommendedName>
</protein>
<keyword evidence="1" id="KW-0812">Transmembrane</keyword>
<name>A0A2M6WTS0_9BACT</name>
<evidence type="ECO:0000313" key="3">
    <source>
        <dbReference type="Proteomes" id="UP000228533"/>
    </source>
</evidence>
<feature type="transmembrane region" description="Helical" evidence="1">
    <location>
        <begin position="307"/>
        <end position="325"/>
    </location>
</feature>
<evidence type="ECO:0000256" key="1">
    <source>
        <dbReference type="SAM" id="Phobius"/>
    </source>
</evidence>